<reference evidence="2 3" key="1">
    <citation type="journal article" date="2017" name="Int. J. Syst. Evol. Microbiol.">
        <title>Pseudokineococcus basanitobsidens sp. nov., isolated from volcanic rock.</title>
        <authorList>
            <person name="Lee D.W."/>
            <person name="Park M.Y."/>
            <person name="Kim J.J."/>
            <person name="Kim B.S."/>
        </authorList>
    </citation>
    <scope>NUCLEOTIDE SEQUENCE [LARGE SCALE GENOMIC DNA]</scope>
    <source>
        <strain evidence="2 3">DSM 103726</strain>
    </source>
</reference>
<dbReference type="PROSITE" id="PS50093">
    <property type="entry name" value="PKD"/>
    <property type="match status" value="1"/>
</dbReference>
<organism evidence="2 3">
    <name type="scientific">Pseudokineococcus basanitobsidens</name>
    <dbReference type="NCBI Taxonomy" id="1926649"/>
    <lineage>
        <taxon>Bacteria</taxon>
        <taxon>Bacillati</taxon>
        <taxon>Actinomycetota</taxon>
        <taxon>Actinomycetes</taxon>
        <taxon>Kineosporiales</taxon>
        <taxon>Kineosporiaceae</taxon>
        <taxon>Pseudokineococcus</taxon>
    </lineage>
</organism>
<dbReference type="SUPFAM" id="SSF49299">
    <property type="entry name" value="PKD domain"/>
    <property type="match status" value="1"/>
</dbReference>
<evidence type="ECO:0000313" key="3">
    <source>
        <dbReference type="Proteomes" id="UP001387100"/>
    </source>
</evidence>
<dbReference type="Proteomes" id="UP001387100">
    <property type="component" value="Unassembled WGS sequence"/>
</dbReference>
<evidence type="ECO:0000259" key="1">
    <source>
        <dbReference type="PROSITE" id="PS50093"/>
    </source>
</evidence>
<dbReference type="EMBL" id="JBBIAA010000026">
    <property type="protein sequence ID" value="MEJ5946582.1"/>
    <property type="molecule type" value="Genomic_DNA"/>
</dbReference>
<proteinExistence type="predicted"/>
<evidence type="ECO:0000313" key="2">
    <source>
        <dbReference type="EMBL" id="MEJ5946582.1"/>
    </source>
</evidence>
<dbReference type="InterPro" id="IPR000601">
    <property type="entry name" value="PKD_dom"/>
</dbReference>
<dbReference type="InterPro" id="IPR013783">
    <property type="entry name" value="Ig-like_fold"/>
</dbReference>
<name>A0ABU8RNA4_9ACTN</name>
<dbReference type="Gene3D" id="2.60.40.10">
    <property type="entry name" value="Immunoglobulins"/>
    <property type="match status" value="1"/>
</dbReference>
<comment type="caution">
    <text evidence="2">The sequence shown here is derived from an EMBL/GenBank/DDBJ whole genome shotgun (WGS) entry which is preliminary data.</text>
</comment>
<sequence length="238" mass="25295">MARGAEVAPDPYVYRLEPGCSGNDPNGGLNTDCTATRAVCPPGQLMFFRWRAPATDGVQSGDWVQQGRQCLTPAQAVDPEAVAAEPEPVVLPVMTQADFQRLPLPAGASTVQPTGGEVLLNTPTNTYAEAEPVELQTELVGFPVTVRATPVAYTWDYGDGTVVGPTSDPGAPWPDLRVTHAYETPGRYAITLTTHYEGEYSVQGEPFLPIPGQAQVTSEPLPVTTYQGQNVPVADTLG</sequence>
<protein>
    <submittedName>
        <fullName evidence="2">PKD domain-containing protein</fullName>
    </submittedName>
</protein>
<dbReference type="Pfam" id="PF00801">
    <property type="entry name" value="PKD"/>
    <property type="match status" value="1"/>
</dbReference>
<dbReference type="RefSeq" id="WP_339575963.1">
    <property type="nucleotide sequence ID" value="NZ_JBBIAA010000026.1"/>
</dbReference>
<feature type="domain" description="PKD" evidence="1">
    <location>
        <begin position="123"/>
        <end position="193"/>
    </location>
</feature>
<keyword evidence="3" id="KW-1185">Reference proteome</keyword>
<gene>
    <name evidence="2" type="ORF">WDZ17_14890</name>
</gene>
<dbReference type="InterPro" id="IPR035986">
    <property type="entry name" value="PKD_dom_sf"/>
</dbReference>
<dbReference type="CDD" id="cd00146">
    <property type="entry name" value="PKD"/>
    <property type="match status" value="1"/>
</dbReference>
<accession>A0ABU8RNA4</accession>